<keyword evidence="9" id="KW-0645">Protease</keyword>
<dbReference type="InterPro" id="IPR004176">
    <property type="entry name" value="Clp_R_N"/>
</dbReference>
<dbReference type="Gene3D" id="3.40.50.300">
    <property type="entry name" value="P-loop containing nucleotide triphosphate hydrolases"/>
    <property type="match status" value="2"/>
</dbReference>
<keyword evidence="9" id="KW-0378">Hydrolase</keyword>
<keyword evidence="4 6" id="KW-0143">Chaperone</keyword>
<comment type="caution">
    <text evidence="9">The sequence shown here is derived from an EMBL/GenBank/DDBJ whole genome shotgun (WGS) entry which is preliminary data.</text>
</comment>
<keyword evidence="2 6" id="KW-0547">Nucleotide-binding</keyword>
<dbReference type="SUPFAM" id="SSF52540">
    <property type="entry name" value="P-loop containing nucleoside triphosphate hydrolases"/>
    <property type="match status" value="2"/>
</dbReference>
<dbReference type="InterPro" id="IPR001943">
    <property type="entry name" value="UVR_dom"/>
</dbReference>
<evidence type="ECO:0000313" key="9">
    <source>
        <dbReference type="EMBL" id="MEQ2455310.1"/>
    </source>
</evidence>
<dbReference type="InterPro" id="IPR001270">
    <property type="entry name" value="ClpA/B"/>
</dbReference>
<dbReference type="Pfam" id="PF02861">
    <property type="entry name" value="Clp_N"/>
    <property type="match status" value="1"/>
</dbReference>
<gene>
    <name evidence="9" type="ORF">WMO45_02150</name>
</gene>
<dbReference type="PANTHER" id="PTHR11638">
    <property type="entry name" value="ATP-DEPENDENT CLP PROTEASE"/>
    <property type="match status" value="1"/>
</dbReference>
<evidence type="ECO:0000256" key="1">
    <source>
        <dbReference type="ARBA" id="ARBA00022737"/>
    </source>
</evidence>
<dbReference type="GO" id="GO:0008233">
    <property type="term" value="F:peptidase activity"/>
    <property type="evidence" value="ECO:0007669"/>
    <property type="project" value="UniProtKB-KW"/>
</dbReference>
<evidence type="ECO:0000256" key="4">
    <source>
        <dbReference type="ARBA" id="ARBA00023186"/>
    </source>
</evidence>
<dbReference type="Pfam" id="PF10431">
    <property type="entry name" value="ClpB_D2-small"/>
    <property type="match status" value="1"/>
</dbReference>
<dbReference type="Gene3D" id="1.10.8.60">
    <property type="match status" value="2"/>
</dbReference>
<keyword evidence="1 5" id="KW-0677">Repeat</keyword>
<dbReference type="Proteomes" id="UP001440599">
    <property type="component" value="Unassembled WGS sequence"/>
</dbReference>
<dbReference type="GO" id="GO:0006508">
    <property type="term" value="P:proteolysis"/>
    <property type="evidence" value="ECO:0007669"/>
    <property type="project" value="UniProtKB-KW"/>
</dbReference>
<dbReference type="PROSITE" id="PS00870">
    <property type="entry name" value="CLPAB_1"/>
    <property type="match status" value="1"/>
</dbReference>
<dbReference type="InterPro" id="IPR003959">
    <property type="entry name" value="ATPase_AAA_core"/>
</dbReference>
<dbReference type="Pfam" id="PF17871">
    <property type="entry name" value="AAA_lid_9"/>
    <property type="match status" value="1"/>
</dbReference>
<proteinExistence type="inferred from homology"/>
<comment type="similarity">
    <text evidence="6">Belongs to the ClpA/ClpB family.</text>
</comment>
<feature type="domain" description="Clp R" evidence="8">
    <location>
        <begin position="1"/>
        <end position="146"/>
    </location>
</feature>
<keyword evidence="3 6" id="KW-0067">ATP-binding</keyword>
<evidence type="ECO:0000256" key="3">
    <source>
        <dbReference type="ARBA" id="ARBA00022840"/>
    </source>
</evidence>
<dbReference type="SUPFAM" id="SSF81923">
    <property type="entry name" value="Double Clp-N motif"/>
    <property type="match status" value="1"/>
</dbReference>
<evidence type="ECO:0000313" key="10">
    <source>
        <dbReference type="Proteomes" id="UP001440599"/>
    </source>
</evidence>
<dbReference type="CDD" id="cd00009">
    <property type="entry name" value="AAA"/>
    <property type="match status" value="1"/>
</dbReference>
<dbReference type="PROSITE" id="PS50151">
    <property type="entry name" value="UVR"/>
    <property type="match status" value="1"/>
</dbReference>
<dbReference type="CDD" id="cd19499">
    <property type="entry name" value="RecA-like_ClpB_Hsp104-like"/>
    <property type="match status" value="1"/>
</dbReference>
<dbReference type="EMBL" id="JBBMFT010000001">
    <property type="protein sequence ID" value="MEQ2455310.1"/>
    <property type="molecule type" value="Genomic_DNA"/>
</dbReference>
<dbReference type="InterPro" id="IPR041546">
    <property type="entry name" value="ClpA/ClpB_AAA_lid"/>
</dbReference>
<dbReference type="PANTHER" id="PTHR11638:SF18">
    <property type="entry name" value="HEAT SHOCK PROTEIN 104"/>
    <property type="match status" value="1"/>
</dbReference>
<evidence type="ECO:0000256" key="5">
    <source>
        <dbReference type="PROSITE-ProRule" id="PRU01251"/>
    </source>
</evidence>
<dbReference type="Pfam" id="PF00004">
    <property type="entry name" value="AAA"/>
    <property type="match status" value="1"/>
</dbReference>
<dbReference type="PROSITE" id="PS51903">
    <property type="entry name" value="CLP_R"/>
    <property type="match status" value="1"/>
</dbReference>
<dbReference type="PRINTS" id="PR00300">
    <property type="entry name" value="CLPPROTEASEA"/>
</dbReference>
<dbReference type="RefSeq" id="WP_349139009.1">
    <property type="nucleotide sequence ID" value="NZ_JBBMFT010000001.1"/>
</dbReference>
<dbReference type="InterPro" id="IPR050130">
    <property type="entry name" value="ClpA_ClpB"/>
</dbReference>
<reference evidence="9 10" key="1">
    <citation type="submission" date="2024-03" db="EMBL/GenBank/DDBJ databases">
        <title>Human intestinal bacterial collection.</title>
        <authorList>
            <person name="Pauvert C."/>
            <person name="Hitch T.C.A."/>
            <person name="Clavel T."/>
        </authorList>
    </citation>
    <scope>NUCLEOTIDE SEQUENCE [LARGE SCALE GENOMIC DNA]</scope>
    <source>
        <strain evidence="9 10">CLA-AP-H34</strain>
    </source>
</reference>
<protein>
    <submittedName>
        <fullName evidence="9">ATP-dependent Clp protease ATP-binding subunit</fullName>
    </submittedName>
</protein>
<dbReference type="Pfam" id="PF07724">
    <property type="entry name" value="AAA_2"/>
    <property type="match status" value="1"/>
</dbReference>
<evidence type="ECO:0000256" key="2">
    <source>
        <dbReference type="ARBA" id="ARBA00022741"/>
    </source>
</evidence>
<organism evidence="9 10">
    <name type="scientific">Flavonifractor hominis</name>
    <dbReference type="NCBI Taxonomy" id="3133178"/>
    <lineage>
        <taxon>Bacteria</taxon>
        <taxon>Bacillati</taxon>
        <taxon>Bacillota</taxon>
        <taxon>Clostridia</taxon>
        <taxon>Eubacteriales</taxon>
        <taxon>Oscillospiraceae</taxon>
        <taxon>Flavonifractor</taxon>
    </lineage>
</organism>
<dbReference type="InterPro" id="IPR027417">
    <property type="entry name" value="P-loop_NTPase"/>
</dbReference>
<dbReference type="PROSITE" id="PS00871">
    <property type="entry name" value="CLPAB_2"/>
    <property type="match status" value="1"/>
</dbReference>
<sequence>MNETRFTQRAQTALRLAQECSAELGHGYVGSEHLLLGLIREGRGVAAKVLSAAGLEPETLKAAVARMVGVGAPGSPPSQGLTPRCKKIIELSLTEAARLGHHYVGTEHLLLGILREGDGVAVRVLSAAGVEPRRLHADVTAAMGGEAAPSPYRNTGRAREREYGGETKLLDQFSRDLTKLAASGMLDPVIGRDQEITRVIQILSRRQKNNPALIGEPGVGKTAVAEGLARRMVAGDVPEDLQSKRLVSLDLSSMVAGTKYRGEFEERVKNILAEVRRAGSIILFIDELHTIVGAGSAEGAIDAANIIKPALGRGELQVIGATTTEEYRRYIEKDAALERRFQPVLVPEPDRATAVAILHGLRDRYEAHHRLQITDEAIDAAVALSVRYIGDRRLPDKAIDLIDEAASRVRMERLSTPPDLRELEEKVACTRREKEEAIRGQDFEKAAMLRDAEQDFRRELEEEKALWRSGQNTGSVTAEDVAAVVSGWTGIPVTTLTTAESDRLLRLEQELHQRVVGQQEAVRAVARAVRRGRVGLKEPGRPTGCFLFLGPTGVGKTELCKALAQALFGSEEAMLRFDMSEYMEKHTVSRLIGSPPGYVGHEEGGQLTERIRRKPYSVVLFDEIEKAHPDIWGILLQLMEDGVVTDAQGRRADFKNTIVVMTSNVGAARITAKGTRLGFSAAQRSEHGTRSLEELRGAVLEDLKKVFRPEFLNRLDETIVFTQLDRSEIRDIAQRMLEQVAQRMLALGITLRFTDGALDALANEGFDPDYGARPLRRTIRTQVEDPAAEQLLNGTLRAGDTALVDVCEGRLRLYAPLQETVTQDDAKEDLM</sequence>
<name>A0ABV1EL46_9FIRM</name>
<dbReference type="InterPro" id="IPR036628">
    <property type="entry name" value="Clp_N_dom_sf"/>
</dbReference>
<evidence type="ECO:0000259" key="8">
    <source>
        <dbReference type="PROSITE" id="PS51903"/>
    </source>
</evidence>
<dbReference type="InterPro" id="IPR028299">
    <property type="entry name" value="ClpA/B_CS2"/>
</dbReference>
<dbReference type="SMART" id="SM01086">
    <property type="entry name" value="ClpB_D2-small"/>
    <property type="match status" value="1"/>
</dbReference>
<feature type="domain" description="UVR" evidence="7">
    <location>
        <begin position="424"/>
        <end position="459"/>
    </location>
</feature>
<dbReference type="InterPro" id="IPR018368">
    <property type="entry name" value="ClpA/B_CS1"/>
</dbReference>
<dbReference type="InterPro" id="IPR003593">
    <property type="entry name" value="AAA+_ATPase"/>
</dbReference>
<evidence type="ECO:0000256" key="6">
    <source>
        <dbReference type="RuleBase" id="RU004432"/>
    </source>
</evidence>
<dbReference type="InterPro" id="IPR019489">
    <property type="entry name" value="Clp_ATPase_C"/>
</dbReference>
<keyword evidence="10" id="KW-1185">Reference proteome</keyword>
<evidence type="ECO:0000259" key="7">
    <source>
        <dbReference type="PROSITE" id="PS50151"/>
    </source>
</evidence>
<dbReference type="GO" id="GO:0005524">
    <property type="term" value="F:ATP binding"/>
    <property type="evidence" value="ECO:0007669"/>
    <property type="project" value="UniProtKB-KW"/>
</dbReference>
<accession>A0ABV1EL46</accession>
<dbReference type="Gene3D" id="1.10.1780.10">
    <property type="entry name" value="Clp, N-terminal domain"/>
    <property type="match status" value="1"/>
</dbReference>
<dbReference type="SMART" id="SM00382">
    <property type="entry name" value="AAA"/>
    <property type="match status" value="2"/>
</dbReference>
<dbReference type="Gene3D" id="4.10.860.10">
    <property type="entry name" value="UVR domain"/>
    <property type="match status" value="1"/>
</dbReference>